<dbReference type="InterPro" id="IPR036291">
    <property type="entry name" value="NAD(P)-bd_dom_sf"/>
</dbReference>
<dbReference type="Proteomes" id="UP000626180">
    <property type="component" value="Unassembled WGS sequence"/>
</dbReference>
<evidence type="ECO:0000259" key="2">
    <source>
        <dbReference type="Pfam" id="PF02894"/>
    </source>
</evidence>
<dbReference type="SUPFAM" id="SSF55347">
    <property type="entry name" value="Glyceraldehyde-3-phosphate dehydrogenase-like, C-terminal domain"/>
    <property type="match status" value="1"/>
</dbReference>
<gene>
    <name evidence="4" type="primary">gfo_3</name>
    <name evidence="3" type="ORF">IRZ65_12340</name>
    <name evidence="4" type="ORF">NCTC11842_05562</name>
</gene>
<sequence>MINGSKRIPHPIRWAMVGGGRDSQIGYIHRSAALRDQNFALVAGAFDINPERGLKFGTTLGVDPERCYPDYLSLFEQEAQRPDGIQAVSIATPNGTHYAITKAALEAGLHVICEKPLCFTVAEAETLREVALAKNRIVGVTYGYAGHQLIEQARQMIAQGELGEIRMVHLQFAHGFHSDCVELQNGAALWRMDPRIAGPSYVLGDIGTHPLYISEVMLPDLKIKRLMCSRQSFVKSRAPLEDNAYTLMEYDSGAMGMVWSSAVNAGSMHGQKVRVIGSRASLEWWDERPNQLSFEIQGQPAQVLERGMTYLHANALIDDRIGAGHPEGLFEAWANLYYRFALAMDATDRNDSTLLKTLRYPDIHAGVEGVRWVERCVQSADQDGAWVDY</sequence>
<dbReference type="RefSeq" id="WP_010798865.1">
    <property type="nucleotide sequence ID" value="NZ_CP069263.1"/>
</dbReference>
<dbReference type="Pfam" id="PF01408">
    <property type="entry name" value="GFO_IDH_MocA"/>
    <property type="match status" value="1"/>
</dbReference>
<proteinExistence type="predicted"/>
<dbReference type="Gene3D" id="3.30.360.10">
    <property type="entry name" value="Dihydrodipicolinate Reductase, domain 2"/>
    <property type="match status" value="1"/>
</dbReference>
<feature type="domain" description="Gfo/Idh/MocA-like oxidoreductase C-terminal" evidence="2">
    <location>
        <begin position="154"/>
        <end position="387"/>
    </location>
</feature>
<dbReference type="Proteomes" id="UP000250443">
    <property type="component" value="Unassembled WGS sequence"/>
</dbReference>
<evidence type="ECO:0000313" key="6">
    <source>
        <dbReference type="Proteomes" id="UP000626180"/>
    </source>
</evidence>
<reference evidence="3 6" key="2">
    <citation type="submission" date="2020-10" db="EMBL/GenBank/DDBJ databases">
        <title>Genome sequences of Pseudomonas isolates.</title>
        <authorList>
            <person name="Wessels L."/>
            <person name="Reich F."/>
            <person name="Hammerl J."/>
        </authorList>
    </citation>
    <scope>NUCLEOTIDE SEQUENCE [LARGE SCALE GENOMIC DNA]</scope>
    <source>
        <strain evidence="3 6">20-MO00624-0</strain>
    </source>
</reference>
<dbReference type="EMBL" id="UAUF01000015">
    <property type="protein sequence ID" value="SPZ16529.1"/>
    <property type="molecule type" value="Genomic_DNA"/>
</dbReference>
<dbReference type="EC" id="1.1.99.28" evidence="4"/>
<organism evidence="4 5">
    <name type="scientific">Pseudomonas luteola</name>
    <dbReference type="NCBI Taxonomy" id="47886"/>
    <lineage>
        <taxon>Bacteria</taxon>
        <taxon>Pseudomonadati</taxon>
        <taxon>Pseudomonadota</taxon>
        <taxon>Gammaproteobacteria</taxon>
        <taxon>Pseudomonadales</taxon>
        <taxon>Pseudomonadaceae</taxon>
        <taxon>Pseudomonas</taxon>
    </lineage>
</organism>
<evidence type="ECO:0000313" key="3">
    <source>
        <dbReference type="EMBL" id="MBF8641469.1"/>
    </source>
</evidence>
<protein>
    <submittedName>
        <fullName evidence="3">Gfo/Idh/MocA family oxidoreductase</fullName>
    </submittedName>
    <submittedName>
        <fullName evidence="4">Oxidoreductase, Gfo/Idh/MocA family</fullName>
        <ecNumber evidence="4">1.1.99.28</ecNumber>
    </submittedName>
</protein>
<reference evidence="4 5" key="1">
    <citation type="submission" date="2018-06" db="EMBL/GenBank/DDBJ databases">
        <authorList>
            <consortium name="Pathogen Informatics"/>
            <person name="Doyle S."/>
        </authorList>
    </citation>
    <scope>NUCLEOTIDE SEQUENCE [LARGE SCALE GENOMIC DNA]</scope>
    <source>
        <strain evidence="4 5">NCTC11842</strain>
    </source>
</reference>
<name>A0A2X2F740_PSELU</name>
<dbReference type="InterPro" id="IPR000683">
    <property type="entry name" value="Gfo/Idh/MocA-like_OxRdtase_N"/>
</dbReference>
<dbReference type="GO" id="GO:0047061">
    <property type="term" value="F:glucose-fructose oxidoreductase activity"/>
    <property type="evidence" value="ECO:0007669"/>
    <property type="project" value="UniProtKB-EC"/>
</dbReference>
<feature type="domain" description="Gfo/Idh/MocA-like oxidoreductase N-terminal" evidence="1">
    <location>
        <begin position="12"/>
        <end position="142"/>
    </location>
</feature>
<dbReference type="PANTHER" id="PTHR43708">
    <property type="entry name" value="CONSERVED EXPRESSED OXIDOREDUCTASE (EUROFUNG)"/>
    <property type="match status" value="1"/>
</dbReference>
<dbReference type="SUPFAM" id="SSF51735">
    <property type="entry name" value="NAD(P)-binding Rossmann-fold domains"/>
    <property type="match status" value="1"/>
</dbReference>
<keyword evidence="4" id="KW-0560">Oxidoreductase</keyword>
<dbReference type="AlphaFoldDB" id="A0A2X2F740"/>
<keyword evidence="6" id="KW-1185">Reference proteome</keyword>
<dbReference type="InterPro" id="IPR004104">
    <property type="entry name" value="Gfo/Idh/MocA-like_OxRdtase_C"/>
</dbReference>
<dbReference type="GO" id="GO:0000166">
    <property type="term" value="F:nucleotide binding"/>
    <property type="evidence" value="ECO:0007669"/>
    <property type="project" value="InterPro"/>
</dbReference>
<dbReference type="PANTHER" id="PTHR43708:SF3">
    <property type="entry name" value="OXIDOREDUCTASE"/>
    <property type="match status" value="1"/>
</dbReference>
<dbReference type="InterPro" id="IPR051317">
    <property type="entry name" value="Gfo/Idh/MocA_oxidoreduct"/>
</dbReference>
<dbReference type="EMBL" id="JADMCD010000005">
    <property type="protein sequence ID" value="MBF8641469.1"/>
    <property type="molecule type" value="Genomic_DNA"/>
</dbReference>
<evidence type="ECO:0000313" key="4">
    <source>
        <dbReference type="EMBL" id="SPZ16529.1"/>
    </source>
</evidence>
<accession>A0A2X2F740</accession>
<evidence type="ECO:0000313" key="5">
    <source>
        <dbReference type="Proteomes" id="UP000250443"/>
    </source>
</evidence>
<dbReference type="Gene3D" id="3.40.50.720">
    <property type="entry name" value="NAD(P)-binding Rossmann-like Domain"/>
    <property type="match status" value="1"/>
</dbReference>
<dbReference type="Pfam" id="PF02894">
    <property type="entry name" value="GFO_IDH_MocA_C"/>
    <property type="match status" value="1"/>
</dbReference>
<evidence type="ECO:0000259" key="1">
    <source>
        <dbReference type="Pfam" id="PF01408"/>
    </source>
</evidence>